<dbReference type="AlphaFoldDB" id="A0A6N8IY55"/>
<comment type="caution">
    <text evidence="1">The sequence shown here is derived from an EMBL/GenBank/DDBJ whole genome shotgun (WGS) entry which is preliminary data.</text>
</comment>
<accession>A0A6N8IY55</accession>
<keyword evidence="2" id="KW-1185">Reference proteome</keyword>
<reference evidence="1 2" key="1">
    <citation type="submission" date="2019-12" db="EMBL/GenBank/DDBJ databases">
        <authorList>
            <person name="Huq M.A."/>
        </authorList>
    </citation>
    <scope>NUCLEOTIDE SEQUENCE [LARGE SCALE GENOMIC DNA]</scope>
    <source>
        <strain evidence="1 2">MAH-25</strain>
    </source>
</reference>
<proteinExistence type="predicted"/>
<gene>
    <name evidence="1" type="ORF">GON04_15850</name>
</gene>
<evidence type="ECO:0000313" key="1">
    <source>
        <dbReference type="EMBL" id="MVQ30933.1"/>
    </source>
</evidence>
<organism evidence="1 2">
    <name type="scientific">Ramlibacter pinisoli</name>
    <dbReference type="NCBI Taxonomy" id="2682844"/>
    <lineage>
        <taxon>Bacteria</taxon>
        <taxon>Pseudomonadati</taxon>
        <taxon>Pseudomonadota</taxon>
        <taxon>Betaproteobacteria</taxon>
        <taxon>Burkholderiales</taxon>
        <taxon>Comamonadaceae</taxon>
        <taxon>Ramlibacter</taxon>
    </lineage>
</organism>
<dbReference type="RefSeq" id="WP_157399035.1">
    <property type="nucleotide sequence ID" value="NZ_WSEL01000009.1"/>
</dbReference>
<dbReference type="EMBL" id="WSEL01000009">
    <property type="protein sequence ID" value="MVQ30933.1"/>
    <property type="molecule type" value="Genomic_DNA"/>
</dbReference>
<evidence type="ECO:0000313" key="2">
    <source>
        <dbReference type="Proteomes" id="UP000469385"/>
    </source>
</evidence>
<protein>
    <submittedName>
        <fullName evidence="1">Uncharacterized protein</fullName>
    </submittedName>
</protein>
<dbReference type="Proteomes" id="UP000469385">
    <property type="component" value="Unassembled WGS sequence"/>
</dbReference>
<sequence length="119" mass="13083">MADSYTFLRPARLPLSMADLGTDTVGPLPAEQAVPCLRQAFPQLEWPSATEARGELAEGWVEFRLHDDEKLGAWLSMRCSLRADYSGAVQALCDRYGWIAFDSGARLIQPGRARLEAGA</sequence>
<name>A0A6N8IY55_9BURK</name>